<dbReference type="SUPFAM" id="SSF47954">
    <property type="entry name" value="Cyclin-like"/>
    <property type="match status" value="1"/>
</dbReference>
<evidence type="ECO:0000256" key="2">
    <source>
        <dbReference type="ARBA" id="ARBA00040808"/>
    </source>
</evidence>
<comment type="similarity">
    <text evidence="1">Belongs to the CNPPD1 family.</text>
</comment>
<dbReference type="GO" id="GO:0019901">
    <property type="term" value="F:protein kinase binding"/>
    <property type="evidence" value="ECO:0007669"/>
    <property type="project" value="InterPro"/>
</dbReference>
<organism evidence="3 4">
    <name type="scientific">Pocillopora damicornis</name>
    <name type="common">Cauliflower coral</name>
    <name type="synonym">Millepora damicornis</name>
    <dbReference type="NCBI Taxonomy" id="46731"/>
    <lineage>
        <taxon>Eukaryota</taxon>
        <taxon>Metazoa</taxon>
        <taxon>Cnidaria</taxon>
        <taxon>Anthozoa</taxon>
        <taxon>Hexacorallia</taxon>
        <taxon>Scleractinia</taxon>
        <taxon>Astrocoeniina</taxon>
        <taxon>Pocilloporidae</taxon>
        <taxon>Pocillopora</taxon>
    </lineage>
</organism>
<sequence>MNSEDQEERGAMQSSNHVEFRDRVRKTLYYGQYSDGSLPSLAVTDVAVEVLGSVAPTDRKCLDTSYAMVVSRRAKISPCTLMMGILYSERLRQKNPEYLKRVSSSDLFLISMMVASKYLYDEGETEEVFNDDWARAGSKTVNDVNKLEVEFLASIDWNLFVSNQEFLDFVNKVESRVATTHGLSRGWFTYGDLSTLLDNTRFLGTLGVFRLEVLKVFSACALAYVFSLSLALSVTSITNHYCHHSSDIHQNFTPSVQTPVCLTTQSACRFHHLAEMPMRGTEVALVVAKRIQMRQNHSETLLQQVRNITTQQGLLGNESSSPLSCNWKPSEFVLNSAVQDSRNKVQMKKLKTPKDTTEDLRLSSTLFTQILSQKLLLLNPCTSVSVMDSFTSGHVQTNFVLSNASGAMGHSDWLRSHANGSLICVA</sequence>
<dbReference type="GO" id="GO:0016538">
    <property type="term" value="F:cyclin-dependent protein serine/threonine kinase regulator activity"/>
    <property type="evidence" value="ECO:0007669"/>
    <property type="project" value="TreeGrafter"/>
</dbReference>
<proteinExistence type="inferred from homology"/>
<keyword evidence="4" id="KW-1185">Reference proteome</keyword>
<dbReference type="STRING" id="46731.A0A3M6TY74"/>
<dbReference type="PANTHER" id="PTHR15615:SF108">
    <property type="entry name" value="PROTEIN CNPPD1"/>
    <property type="match status" value="1"/>
</dbReference>
<reference evidence="3 4" key="1">
    <citation type="journal article" date="2018" name="Sci. Rep.">
        <title>Comparative analysis of the Pocillopora damicornis genome highlights role of immune system in coral evolution.</title>
        <authorList>
            <person name="Cunning R."/>
            <person name="Bay R.A."/>
            <person name="Gillette P."/>
            <person name="Baker A.C."/>
            <person name="Traylor-Knowles N."/>
        </authorList>
    </citation>
    <scope>NUCLEOTIDE SEQUENCE [LARGE SCALE GENOMIC DNA]</scope>
    <source>
        <strain evidence="3">RSMAS</strain>
        <tissue evidence="3">Whole animal</tissue>
    </source>
</reference>
<dbReference type="Pfam" id="PF08613">
    <property type="entry name" value="Cyclin"/>
    <property type="match status" value="1"/>
</dbReference>
<dbReference type="AlphaFoldDB" id="A0A3M6TY74"/>
<dbReference type="EMBL" id="RCHS01002704">
    <property type="protein sequence ID" value="RMX46248.1"/>
    <property type="molecule type" value="Genomic_DNA"/>
</dbReference>
<accession>A0A3M6TY74</accession>
<dbReference type="Gene3D" id="1.10.472.10">
    <property type="entry name" value="Cyclin-like"/>
    <property type="match status" value="1"/>
</dbReference>
<comment type="caution">
    <text evidence="3">The sequence shown here is derived from an EMBL/GenBank/DDBJ whole genome shotgun (WGS) entry which is preliminary data.</text>
</comment>
<dbReference type="CDD" id="cd20557">
    <property type="entry name" value="CYCLIN_ScPCL1-like"/>
    <property type="match status" value="1"/>
</dbReference>
<dbReference type="GO" id="GO:0005634">
    <property type="term" value="C:nucleus"/>
    <property type="evidence" value="ECO:0007669"/>
    <property type="project" value="TreeGrafter"/>
</dbReference>
<dbReference type="OrthoDB" id="244495at2759"/>
<evidence type="ECO:0000256" key="1">
    <source>
        <dbReference type="ARBA" id="ARBA00038508"/>
    </source>
</evidence>
<protein>
    <recommendedName>
        <fullName evidence="2">Protein CNPPD1</fullName>
    </recommendedName>
</protein>
<evidence type="ECO:0000313" key="3">
    <source>
        <dbReference type="EMBL" id="RMX46248.1"/>
    </source>
</evidence>
<dbReference type="Proteomes" id="UP000275408">
    <property type="component" value="Unassembled WGS sequence"/>
</dbReference>
<dbReference type="InterPro" id="IPR013922">
    <property type="entry name" value="Cyclin_PHO80-like"/>
</dbReference>
<evidence type="ECO:0000313" key="4">
    <source>
        <dbReference type="Proteomes" id="UP000275408"/>
    </source>
</evidence>
<gene>
    <name evidence="3" type="ORF">pdam_00000630</name>
</gene>
<dbReference type="GO" id="GO:0000307">
    <property type="term" value="C:cyclin-dependent protein kinase holoenzyme complex"/>
    <property type="evidence" value="ECO:0007669"/>
    <property type="project" value="TreeGrafter"/>
</dbReference>
<name>A0A3M6TY74_POCDA</name>
<dbReference type="InterPro" id="IPR036915">
    <property type="entry name" value="Cyclin-like_sf"/>
</dbReference>
<dbReference type="PANTHER" id="PTHR15615">
    <property type="match status" value="1"/>
</dbReference>